<dbReference type="InterPro" id="IPR043198">
    <property type="entry name" value="Cyclin/Ssn8"/>
</dbReference>
<feature type="domain" description="Cyclin-like" evidence="3">
    <location>
        <begin position="194"/>
        <end position="279"/>
    </location>
</feature>
<keyword evidence="5" id="KW-1185">Reference proteome</keyword>
<gene>
    <name evidence="4" type="ORF">CSSPJE1EN2_LOCUS11231</name>
</gene>
<dbReference type="InterPro" id="IPR013763">
    <property type="entry name" value="Cyclin-like_dom"/>
</dbReference>
<dbReference type="EMBL" id="OZ023719">
    <property type="protein sequence ID" value="CAK9868236.1"/>
    <property type="molecule type" value="Genomic_DNA"/>
</dbReference>
<reference evidence="4" key="1">
    <citation type="submission" date="2024-03" db="EMBL/GenBank/DDBJ databases">
        <authorList>
            <consortium name="ELIXIR-Norway"/>
            <consortium name="Elixir Norway"/>
        </authorList>
    </citation>
    <scope>NUCLEOTIDE SEQUENCE</scope>
</reference>
<evidence type="ECO:0000313" key="4">
    <source>
        <dbReference type="EMBL" id="CAK9868236.1"/>
    </source>
</evidence>
<feature type="region of interest" description="Disordered" evidence="2">
    <location>
        <begin position="285"/>
        <end position="319"/>
    </location>
</feature>
<dbReference type="InterPro" id="IPR036915">
    <property type="entry name" value="Cyclin-like_sf"/>
</dbReference>
<dbReference type="Gene3D" id="1.10.472.10">
    <property type="entry name" value="Cyclin-like"/>
    <property type="match status" value="2"/>
</dbReference>
<evidence type="ECO:0000256" key="2">
    <source>
        <dbReference type="SAM" id="MobiDB-lite"/>
    </source>
</evidence>
<dbReference type="CDD" id="cd20587">
    <property type="entry name" value="CYCLIN_AcCycT_rpt1"/>
    <property type="match status" value="1"/>
</dbReference>
<dbReference type="CDD" id="cd20588">
    <property type="entry name" value="CYCLIN_AcCycT_rpt2"/>
    <property type="match status" value="1"/>
</dbReference>
<feature type="region of interest" description="Disordered" evidence="2">
    <location>
        <begin position="25"/>
        <end position="44"/>
    </location>
</feature>
<dbReference type="Proteomes" id="UP001497522">
    <property type="component" value="Chromosome 18"/>
</dbReference>
<proteinExistence type="inferred from homology"/>
<evidence type="ECO:0000259" key="3">
    <source>
        <dbReference type="SMART" id="SM00385"/>
    </source>
</evidence>
<evidence type="ECO:0000256" key="1">
    <source>
        <dbReference type="RuleBase" id="RU000383"/>
    </source>
</evidence>
<comment type="similarity">
    <text evidence="1">Belongs to the cyclin family.</text>
</comment>
<accession>A0ABP1B0B7</accession>
<dbReference type="SUPFAM" id="SSF47954">
    <property type="entry name" value="Cyclin-like"/>
    <property type="match status" value="2"/>
</dbReference>
<evidence type="ECO:0000313" key="5">
    <source>
        <dbReference type="Proteomes" id="UP001497522"/>
    </source>
</evidence>
<sequence length="457" mass="51287">MMGELLLQGGGVQLLVAFAGGSGKLEEQQPEEEEELCTTNSSSSSHWYFTKDQIDNNSPSRRDGIDLKKENYLRKSYCTFLQDLGMRLKEPQLTIATAIVFCHRFFLRQSHHKNDCHLIATVCMFLAGKVEDSPRPLQDVILMSYEIRFKKDPIAVQKIKQKHVFEAEKERVLLGEWLVLTTLGFDFNVHHPYKPLGATLRKLGMAKHPLAQVAWNFVNDGLRTSLCLQYKPHHVAAGAIFLATKFLKIKLTSEGDKLWWQEFEVTPRQLEDVSNQMLELYEQDKKGMSSRMSDPSSSTGPNTPKKGTASTDLPDVAGCPCPVLPPAQMKPELLEDKKKYSKIVEAATGDMTEAHSSLEEGENMAESKPATFEIPGTAAFLTNTSRTSSKGQHSAVKVSKVVLRRTEKSLKQTPVYRDKLNMDVRESTGKPCRARGDVSLDTYPLMKPTNEEVHTLV</sequence>
<dbReference type="PANTHER" id="PTHR10026">
    <property type="entry name" value="CYCLIN"/>
    <property type="match status" value="1"/>
</dbReference>
<dbReference type="SMART" id="SM00385">
    <property type="entry name" value="CYCLIN"/>
    <property type="match status" value="2"/>
</dbReference>
<dbReference type="InterPro" id="IPR006671">
    <property type="entry name" value="Cyclin_N"/>
</dbReference>
<dbReference type="Pfam" id="PF00134">
    <property type="entry name" value="Cyclin_N"/>
    <property type="match status" value="1"/>
</dbReference>
<protein>
    <recommendedName>
        <fullName evidence="3">Cyclin-like domain-containing protein</fullName>
    </recommendedName>
</protein>
<dbReference type="Pfam" id="PF21797">
    <property type="entry name" value="CycT2-like_C"/>
    <property type="match status" value="1"/>
</dbReference>
<feature type="domain" description="Cyclin-like" evidence="3">
    <location>
        <begin position="79"/>
        <end position="173"/>
    </location>
</feature>
<keyword evidence="1" id="KW-0195">Cyclin</keyword>
<organism evidence="4 5">
    <name type="scientific">Sphagnum jensenii</name>
    <dbReference type="NCBI Taxonomy" id="128206"/>
    <lineage>
        <taxon>Eukaryota</taxon>
        <taxon>Viridiplantae</taxon>
        <taxon>Streptophyta</taxon>
        <taxon>Embryophyta</taxon>
        <taxon>Bryophyta</taxon>
        <taxon>Sphagnophytina</taxon>
        <taxon>Sphagnopsida</taxon>
        <taxon>Sphagnales</taxon>
        <taxon>Sphagnaceae</taxon>
        <taxon>Sphagnum</taxon>
    </lineage>
</organism>
<feature type="compositionally biased region" description="Low complexity" evidence="2">
    <location>
        <begin position="289"/>
        <end position="298"/>
    </location>
</feature>
<name>A0ABP1B0B7_9BRYO</name>